<proteinExistence type="predicted"/>
<name>S3CUU4_GLAL2</name>
<evidence type="ECO:0000313" key="2">
    <source>
        <dbReference type="EMBL" id="EPE30172.1"/>
    </source>
</evidence>
<dbReference type="KEGG" id="glz:GLAREA_12895"/>
<organism evidence="2 3">
    <name type="scientific">Glarea lozoyensis (strain ATCC 20868 / MF5171)</name>
    <dbReference type="NCBI Taxonomy" id="1116229"/>
    <lineage>
        <taxon>Eukaryota</taxon>
        <taxon>Fungi</taxon>
        <taxon>Dikarya</taxon>
        <taxon>Ascomycota</taxon>
        <taxon>Pezizomycotina</taxon>
        <taxon>Leotiomycetes</taxon>
        <taxon>Helotiales</taxon>
        <taxon>Helotiaceae</taxon>
        <taxon>Glarea</taxon>
    </lineage>
</organism>
<dbReference type="HOGENOM" id="CLU_1283367_0_0_1"/>
<dbReference type="RefSeq" id="XP_008082849.1">
    <property type="nucleotide sequence ID" value="XM_008084658.1"/>
</dbReference>
<evidence type="ECO:0000256" key="1">
    <source>
        <dbReference type="SAM" id="SignalP"/>
    </source>
</evidence>
<dbReference type="Proteomes" id="UP000016922">
    <property type="component" value="Unassembled WGS sequence"/>
</dbReference>
<sequence>MKPIYLLSLLPLALAKQKDNPPPTTQLHDPHLPIYLGEVFWPPVMTFLAFLPPPATSKHTSETYWCWSALDVTNQILFNLGGINNLQVENYFDDQAYLTREGERWADCHVTPESHRMGTCKGVEDWDCIGGQRYTGPGIRKWSCWPNDMEAAVKEYEGRLMIIESKRNKNRTVPALGDDGLTSTKEVKATETKVVTGAMASSDIIGGFEPKVTGI</sequence>
<dbReference type="OrthoDB" id="3429372at2759"/>
<feature type="signal peptide" evidence="1">
    <location>
        <begin position="1"/>
        <end position="15"/>
    </location>
</feature>
<evidence type="ECO:0000313" key="3">
    <source>
        <dbReference type="Proteomes" id="UP000016922"/>
    </source>
</evidence>
<keyword evidence="1" id="KW-0732">Signal</keyword>
<accession>S3CUU4</accession>
<dbReference type="AlphaFoldDB" id="S3CUU4"/>
<reference evidence="2 3" key="1">
    <citation type="journal article" date="2013" name="BMC Genomics">
        <title>Genomics-driven discovery of the pneumocandin biosynthetic gene cluster in the fungus Glarea lozoyensis.</title>
        <authorList>
            <person name="Chen L."/>
            <person name="Yue Q."/>
            <person name="Zhang X."/>
            <person name="Xiang M."/>
            <person name="Wang C."/>
            <person name="Li S."/>
            <person name="Che Y."/>
            <person name="Ortiz-Lopez F.J."/>
            <person name="Bills G.F."/>
            <person name="Liu X."/>
            <person name="An Z."/>
        </authorList>
    </citation>
    <scope>NUCLEOTIDE SEQUENCE [LARGE SCALE GENOMIC DNA]</scope>
    <source>
        <strain evidence="3">ATCC 20868 / MF5171</strain>
    </source>
</reference>
<feature type="chain" id="PRO_5012587757" evidence="1">
    <location>
        <begin position="16"/>
        <end position="215"/>
    </location>
</feature>
<gene>
    <name evidence="2" type="ORF">GLAREA_12895</name>
</gene>
<keyword evidence="3" id="KW-1185">Reference proteome</keyword>
<dbReference type="EMBL" id="KE145365">
    <property type="protein sequence ID" value="EPE30172.1"/>
    <property type="molecule type" value="Genomic_DNA"/>
</dbReference>
<protein>
    <submittedName>
        <fullName evidence="2">Uncharacterized protein</fullName>
    </submittedName>
</protein>
<dbReference type="GeneID" id="19471935"/>